<reference evidence="2" key="1">
    <citation type="submission" date="2024-03" db="EMBL/GenBank/DDBJ databases">
        <title>Chitinophaga horti sp. nov., isolated from garden soil.</title>
        <authorList>
            <person name="Lee D.S."/>
            <person name="Han D.M."/>
            <person name="Baek J.H."/>
            <person name="Choi D.G."/>
            <person name="Jeon J.H."/>
            <person name="Jeon C.O."/>
        </authorList>
    </citation>
    <scope>NUCLEOTIDE SEQUENCE [LARGE SCALE GENOMIC DNA]</scope>
    <source>
        <strain evidence="2">GPA1</strain>
    </source>
</reference>
<accession>A0ABZ2YTC3</accession>
<sequence length="124" mass="13699">MQFKIDTKEKIVIFRLEEAGLDAKMAADFENTILAAPGLEGSNLILDLHSLQSAAPEALKAIFTVYQHRYDQGLSAAVAGLNKVLTAQLSDQYPEMLNIVPTESEAIDMVMMEDLERELDLGDE</sequence>
<dbReference type="Gene3D" id="3.30.750.24">
    <property type="entry name" value="STAS domain"/>
    <property type="match status" value="1"/>
</dbReference>
<keyword evidence="2" id="KW-1185">Reference proteome</keyword>
<dbReference type="EMBL" id="CP149822">
    <property type="protein sequence ID" value="WZN42973.1"/>
    <property type="molecule type" value="Genomic_DNA"/>
</dbReference>
<proteinExistence type="predicted"/>
<dbReference type="Proteomes" id="UP001485459">
    <property type="component" value="Chromosome"/>
</dbReference>
<evidence type="ECO:0000313" key="1">
    <source>
        <dbReference type="EMBL" id="WZN42973.1"/>
    </source>
</evidence>
<organism evidence="1 2">
    <name type="scientific">Chitinophaga pollutisoli</name>
    <dbReference type="NCBI Taxonomy" id="3133966"/>
    <lineage>
        <taxon>Bacteria</taxon>
        <taxon>Pseudomonadati</taxon>
        <taxon>Bacteroidota</taxon>
        <taxon>Chitinophagia</taxon>
        <taxon>Chitinophagales</taxon>
        <taxon>Chitinophagaceae</taxon>
        <taxon>Chitinophaga</taxon>
    </lineage>
</organism>
<protein>
    <recommendedName>
        <fullName evidence="3">STAS domain-containing protein</fullName>
    </recommendedName>
</protein>
<name>A0ABZ2YTC3_9BACT</name>
<dbReference type="SUPFAM" id="SSF52091">
    <property type="entry name" value="SpoIIaa-like"/>
    <property type="match status" value="1"/>
</dbReference>
<dbReference type="RefSeq" id="WP_341837796.1">
    <property type="nucleotide sequence ID" value="NZ_CP149822.1"/>
</dbReference>
<dbReference type="InterPro" id="IPR036513">
    <property type="entry name" value="STAS_dom_sf"/>
</dbReference>
<evidence type="ECO:0008006" key="3">
    <source>
        <dbReference type="Google" id="ProtNLM"/>
    </source>
</evidence>
<gene>
    <name evidence="1" type="ORF">WJU16_07990</name>
</gene>
<evidence type="ECO:0000313" key="2">
    <source>
        <dbReference type="Proteomes" id="UP001485459"/>
    </source>
</evidence>